<dbReference type="Pfam" id="PF17764">
    <property type="entry name" value="PriA_3primeBD"/>
    <property type="match status" value="1"/>
</dbReference>
<protein>
    <recommendedName>
        <fullName evidence="8">Probable replication restart protein PriA</fullName>
    </recommendedName>
    <alternativeName>
        <fullName evidence="8">Putative ATP-dependent DNA helicase PriA</fullName>
    </alternativeName>
</protein>
<keyword evidence="6 8" id="KW-0067">ATP-binding</keyword>
<dbReference type="InterPro" id="IPR027417">
    <property type="entry name" value="P-loop_NTPase"/>
</dbReference>
<dbReference type="Proteomes" id="UP001144313">
    <property type="component" value="Unassembled WGS sequence"/>
</dbReference>
<dbReference type="GO" id="GO:0003677">
    <property type="term" value="F:DNA binding"/>
    <property type="evidence" value="ECO:0007669"/>
    <property type="project" value="UniProtKB-UniRule"/>
</dbReference>
<feature type="binding site" evidence="8">
    <location>
        <position position="390"/>
    </location>
    <ligand>
        <name>Zn(2+)</name>
        <dbReference type="ChEBI" id="CHEBI:29105"/>
        <label>2</label>
    </ligand>
</feature>
<dbReference type="HAMAP" id="MF_00983">
    <property type="entry name" value="PriA"/>
    <property type="match status" value="1"/>
</dbReference>
<comment type="similarity">
    <text evidence="8">Belongs to the helicase family. PriA subfamily.</text>
</comment>
<comment type="caution">
    <text evidence="10">The sequence shown here is derived from an EMBL/GenBank/DDBJ whole genome shotgun (WGS) entry which is preliminary data.</text>
</comment>
<evidence type="ECO:0000256" key="6">
    <source>
        <dbReference type="ARBA" id="ARBA00022840"/>
    </source>
</evidence>
<evidence type="ECO:0000256" key="5">
    <source>
        <dbReference type="ARBA" id="ARBA00022833"/>
    </source>
</evidence>
<evidence type="ECO:0000256" key="7">
    <source>
        <dbReference type="ARBA" id="ARBA00023125"/>
    </source>
</evidence>
<feature type="binding site" evidence="8">
    <location>
        <position position="378"/>
    </location>
    <ligand>
        <name>Zn(2+)</name>
        <dbReference type="ChEBI" id="CHEBI:29105"/>
        <label>1</label>
    </ligand>
</feature>
<keyword evidence="2 8" id="KW-0235">DNA replication</keyword>
<dbReference type="InterPro" id="IPR042115">
    <property type="entry name" value="PriA_3primeBD_sf"/>
</dbReference>
<dbReference type="GO" id="GO:0006270">
    <property type="term" value="P:DNA replication initiation"/>
    <property type="evidence" value="ECO:0007669"/>
    <property type="project" value="TreeGrafter"/>
</dbReference>
<dbReference type="EMBL" id="BSDT01000001">
    <property type="protein sequence ID" value="GLI44201.1"/>
    <property type="molecule type" value="Genomic_DNA"/>
</dbReference>
<dbReference type="GO" id="GO:0005524">
    <property type="term" value="F:ATP binding"/>
    <property type="evidence" value="ECO:0007669"/>
    <property type="project" value="UniProtKB-UniRule"/>
</dbReference>
<keyword evidence="7 8" id="KW-0238">DNA-binding</keyword>
<evidence type="ECO:0000259" key="9">
    <source>
        <dbReference type="Pfam" id="PF17764"/>
    </source>
</evidence>
<comment type="function">
    <text evidence="8">Initiates the restart of stalled replication forks, which reloads the replicative helicase on sites other than the origin of replication. Recognizes and binds to abandoned replication forks and remodels them to uncover a helicase loading site. Promotes assembly of the primosome at these replication forks.</text>
</comment>
<dbReference type="GO" id="GO:0008270">
    <property type="term" value="F:zinc ion binding"/>
    <property type="evidence" value="ECO:0007669"/>
    <property type="project" value="UniProtKB-UniRule"/>
</dbReference>
<organism evidence="10 11">
    <name type="scientific">Glycomyces algeriensis</name>
    <dbReference type="NCBI Taxonomy" id="256037"/>
    <lineage>
        <taxon>Bacteria</taxon>
        <taxon>Bacillati</taxon>
        <taxon>Actinomycetota</taxon>
        <taxon>Actinomycetes</taxon>
        <taxon>Glycomycetales</taxon>
        <taxon>Glycomycetaceae</taxon>
        <taxon>Glycomyces</taxon>
    </lineage>
</organism>
<keyword evidence="1 8" id="KW-0639">Primosome</keyword>
<evidence type="ECO:0000256" key="2">
    <source>
        <dbReference type="ARBA" id="ARBA00022705"/>
    </source>
</evidence>
<comment type="subunit">
    <text evidence="8">Component of the replication restart primosome.</text>
</comment>
<comment type="cofactor">
    <cofactor evidence="8">
        <name>Zn(2+)</name>
        <dbReference type="ChEBI" id="CHEBI:29105"/>
    </cofactor>
    <text evidence="8">Binds 2 zinc ions per subunit.</text>
</comment>
<accession>A0A9W6GC47</accession>
<dbReference type="Gene3D" id="3.40.50.300">
    <property type="entry name" value="P-loop containing nucleotide triphosphate hydrolases"/>
    <property type="match status" value="1"/>
</dbReference>
<keyword evidence="11" id="KW-1185">Reference proteome</keyword>
<evidence type="ECO:0000313" key="10">
    <source>
        <dbReference type="EMBL" id="GLI44201.1"/>
    </source>
</evidence>
<dbReference type="RefSeq" id="WP_270114897.1">
    <property type="nucleotide sequence ID" value="NZ_BAAAOL010000007.1"/>
</dbReference>
<dbReference type="PANTHER" id="PTHR30580">
    <property type="entry name" value="PRIMOSOMAL PROTEIN N"/>
    <property type="match status" value="1"/>
</dbReference>
<comment type="caution">
    <text evidence="8">As this protein does not have any detectable helicase domains, it probably does not have helicase activity.</text>
</comment>
<evidence type="ECO:0000256" key="1">
    <source>
        <dbReference type="ARBA" id="ARBA00022515"/>
    </source>
</evidence>
<dbReference type="GO" id="GO:0006310">
    <property type="term" value="P:DNA recombination"/>
    <property type="evidence" value="ECO:0007669"/>
    <property type="project" value="InterPro"/>
</dbReference>
<dbReference type="InterPro" id="IPR041222">
    <property type="entry name" value="PriA_3primeBD"/>
</dbReference>
<evidence type="ECO:0000313" key="11">
    <source>
        <dbReference type="Proteomes" id="UP001144313"/>
    </source>
</evidence>
<feature type="binding site" evidence="8">
    <location>
        <position position="387"/>
    </location>
    <ligand>
        <name>Zn(2+)</name>
        <dbReference type="ChEBI" id="CHEBI:29105"/>
        <label>2</label>
    </ligand>
</feature>
<dbReference type="PANTHER" id="PTHR30580:SF0">
    <property type="entry name" value="PRIMOSOMAL PROTEIN N"/>
    <property type="match status" value="1"/>
</dbReference>
<keyword evidence="4 8" id="KW-0547">Nucleotide-binding</keyword>
<gene>
    <name evidence="8 10" type="primary">priA</name>
    <name evidence="10" type="ORF">GALLR39Z86_40510</name>
</gene>
<feature type="binding site" evidence="8">
    <location>
        <position position="420"/>
    </location>
    <ligand>
        <name>Zn(2+)</name>
        <dbReference type="ChEBI" id="CHEBI:29105"/>
        <label>1</label>
    </ligand>
</feature>
<feature type="domain" description="Primosomal protein N' 3' DNA-binding" evidence="9">
    <location>
        <begin position="11"/>
        <end position="109"/>
    </location>
</feature>
<dbReference type="InterPro" id="IPR005259">
    <property type="entry name" value="PriA"/>
</dbReference>
<dbReference type="Gene3D" id="3.40.1440.60">
    <property type="entry name" value="PriA, 3(prime) DNA-binding domain"/>
    <property type="match status" value="1"/>
</dbReference>
<feature type="binding site" evidence="8">
    <location>
        <position position="381"/>
    </location>
    <ligand>
        <name>Zn(2+)</name>
        <dbReference type="ChEBI" id="CHEBI:29105"/>
        <label>1</label>
    </ligand>
</feature>
<keyword evidence="3 8" id="KW-0479">Metal-binding</keyword>
<reference evidence="10" key="1">
    <citation type="submission" date="2022-12" db="EMBL/GenBank/DDBJ databases">
        <title>Reference genome sequencing for broad-spectrum identification of bacterial and archaeal isolates by mass spectrometry.</title>
        <authorList>
            <person name="Sekiguchi Y."/>
            <person name="Tourlousse D.M."/>
        </authorList>
    </citation>
    <scope>NUCLEOTIDE SEQUENCE</scope>
    <source>
        <strain evidence="10">LLR39Z86</strain>
    </source>
</reference>
<dbReference type="GO" id="GO:1990077">
    <property type="term" value="C:primosome complex"/>
    <property type="evidence" value="ECO:0007669"/>
    <property type="project" value="UniProtKB-UniRule"/>
</dbReference>
<proteinExistence type="inferred from homology"/>
<evidence type="ECO:0000256" key="8">
    <source>
        <dbReference type="HAMAP-Rule" id="MF_00983"/>
    </source>
</evidence>
<feature type="binding site" evidence="8">
    <location>
        <position position="405"/>
    </location>
    <ligand>
        <name>Zn(2+)</name>
        <dbReference type="ChEBI" id="CHEBI:29105"/>
        <label>2</label>
    </ligand>
</feature>
<feature type="binding site" evidence="8">
    <location>
        <position position="417"/>
    </location>
    <ligand>
        <name>Zn(2+)</name>
        <dbReference type="ChEBI" id="CHEBI:29105"/>
        <label>1</label>
    </ligand>
</feature>
<evidence type="ECO:0000256" key="4">
    <source>
        <dbReference type="ARBA" id="ARBA00022741"/>
    </source>
</evidence>
<sequence length="641" mass="68628">MDESPARYAAVCVDHPLPQLNQLFDYRVPVELLDEVQPGCRVAVRFSGRKLKATVMELRDRTDFTGKVLPVLEVVPPGPVLTAEVAAAARRVADRYAGNLADVLRLALPERRLRVEKEAPAEPQPVDAPNTTHWNRYIAGEAFLRAVREGKPPRIVWSAIPGEDWPTRLAEAAATAAAAGRGAVLVVPDQYDLERLDAALAAVLGPDRHVTLSNAMGPTPRYRSFLKALRGEVRVVAGTQVAMLAPVADLGLVAVWDDGDKNLTSLHAPQPHARDVLLTRAELAGAACVVGGFSRTPQAQLLVETGWAISAVGERDALRAAAPRVVPIGDDADLAADPSSSTARLPTVAWEAARTALNADLPVLLQVPRRGYVPAVSCQRCRTRALCPECTGPLRLTGPRRPPVCTWCGRVDEQYRCKECGSTQIRAVVIGAARTAEELASAFPGVEVVESNASERLGVIPEGRRIVVSTPGVEPTAPHGYGAVLLLDTWAQLTRAELTASEEALRIWMNAVSLCAPTGTAVVTADGGLPVVQALIRWDPAWFARVELDERAELGFPPVMKFAALTGPNGEAEKIAANLPADLGAEVIGPIPVDEQTERLLLRVRRRDGAALASVLAKATAERSSAKAEQVKVQIDPREIA</sequence>
<keyword evidence="5 8" id="KW-0862">Zinc</keyword>
<dbReference type="GO" id="GO:0006269">
    <property type="term" value="P:DNA replication, synthesis of primer"/>
    <property type="evidence" value="ECO:0007669"/>
    <property type="project" value="UniProtKB-KW"/>
</dbReference>
<dbReference type="GO" id="GO:0006302">
    <property type="term" value="P:double-strand break repair"/>
    <property type="evidence" value="ECO:0007669"/>
    <property type="project" value="InterPro"/>
</dbReference>
<feature type="binding site" evidence="8">
    <location>
        <position position="408"/>
    </location>
    <ligand>
        <name>Zn(2+)</name>
        <dbReference type="ChEBI" id="CHEBI:29105"/>
        <label>2</label>
    </ligand>
</feature>
<dbReference type="GO" id="GO:0043138">
    <property type="term" value="F:3'-5' DNA helicase activity"/>
    <property type="evidence" value="ECO:0007669"/>
    <property type="project" value="TreeGrafter"/>
</dbReference>
<dbReference type="AlphaFoldDB" id="A0A9W6GC47"/>
<evidence type="ECO:0000256" key="3">
    <source>
        <dbReference type="ARBA" id="ARBA00022723"/>
    </source>
</evidence>
<name>A0A9W6GC47_9ACTN</name>